<evidence type="ECO:0000259" key="1">
    <source>
        <dbReference type="Pfam" id="PF14737"/>
    </source>
</evidence>
<organism evidence="2 3">
    <name type="scientific">Rhizoctonia solani</name>
    <dbReference type="NCBI Taxonomy" id="456999"/>
    <lineage>
        <taxon>Eukaryota</taxon>
        <taxon>Fungi</taxon>
        <taxon>Dikarya</taxon>
        <taxon>Basidiomycota</taxon>
        <taxon>Agaricomycotina</taxon>
        <taxon>Agaricomycetes</taxon>
        <taxon>Cantharellales</taxon>
        <taxon>Ceratobasidiaceae</taxon>
        <taxon>Rhizoctonia</taxon>
    </lineage>
</organism>
<dbReference type="InterPro" id="IPR027974">
    <property type="entry name" value="DUF4470"/>
</dbReference>
<evidence type="ECO:0000313" key="2">
    <source>
        <dbReference type="EMBL" id="CAE6426771.1"/>
    </source>
</evidence>
<evidence type="ECO:0000313" key="3">
    <source>
        <dbReference type="Proteomes" id="UP000663826"/>
    </source>
</evidence>
<dbReference type="Pfam" id="PF14737">
    <property type="entry name" value="DUF4470"/>
    <property type="match status" value="1"/>
</dbReference>
<sequence>CNDVHNVLYTLYIDVFVGPEPRKMDATCSEDEPAVIARNILVFTLLYETAPIDQIWNIYYHFKIDEPTSTLLTAHSRKLADASISLEAWSQCPYYSFIKIVNQDTLDKVHKIWSKYADFLEIPDRTLQEIKSKQTKLANTMLNTTGPGQNVRVSRSTTLVWPKSATVVSDEFKRFWRTGTTNKTPSNEDKLNPTWVYSSHPDEFSVYPTSFPEVFHLVEAFLPDKRDLRRRLSSRLDKARQQFKLGCESFRASLGAKKLTLRFYTGDALHFALALQSKSDSNTLYAGPWDAKPIDLSYHFSSSPPERFDIIDATRFIDTRGVWNLILATQPLLASTSSILYTEAHSRSDQQATMTFYERICSDLPTFSLISGLVPRAFISEFGSQSNVHELNIFDADEHDQRVAWVSADPCPPEVPLGVKFSVTDIADAIFYIYRGMHFFDDSPEYFEPVPLSNVRTWSRLAYNRETVARLVRHVQARGQIHLTGGGWKDVGRRIVQLVQANELTYQDDRHLEDLKLQLQLCSLLPLPDPATPSAIFSGWSQVPPIVCLVLKIPASTKELNVLKNYNESIQPRLTCIIRKSSNDKKPQMFSSLHAVWGTLVSSDDAYTIEPDTSSQGINGSSDMIISFWIPSALIAGNNTTVSLAFRYTALSHRLYHKSHGHDLDIFKAQVKNRDHVLVLPSRPMQTPFKQELPLLAPPPPPSSDATCECTSYWRGDRWYIKEIIIRLNVTDAAEKSSLAGGAKVAIQLVEPCRLRLSIADYVHIVNIPFPVKESDVKVRIARKSSYIEMVTTPYQPWYGGGYPQSLFPILLDPPRPWNVHHIPLEKLPLIELSKDMVEYIVPHMALQHSDRERKIMFDPKYVPRDHLHALKVGVNILVHDYIGFESRGPPFEVFALRPIGSGVQMILLIGGIRSDSAGGTIILDTAVVPITAKNKATVLPLLDPIGESGVLIMSIDIRHGEMGAWKQYLAACIERARTWIHKPGCEYKAAGRAPISLEDGGDSLCTCGNGIGFEGPEWIPPEAPKWQQLLPHATRAGISPIFSVPYLEVPIERMLGMCEERCAA</sequence>
<gene>
    <name evidence="2" type="ORF">RDB_LOCUS56050</name>
</gene>
<dbReference type="Proteomes" id="UP000663826">
    <property type="component" value="Unassembled WGS sequence"/>
</dbReference>
<comment type="caution">
    <text evidence="2">The sequence shown here is derived from an EMBL/GenBank/DDBJ whole genome shotgun (WGS) entry which is preliminary data.</text>
</comment>
<accession>A0A8H3AL17</accession>
<feature type="non-terminal residue" evidence="2">
    <location>
        <position position="1"/>
    </location>
</feature>
<reference evidence="2" key="1">
    <citation type="submission" date="2021-01" db="EMBL/GenBank/DDBJ databases">
        <authorList>
            <person name="Kaushik A."/>
        </authorList>
    </citation>
    <scope>NUCLEOTIDE SEQUENCE</scope>
    <source>
        <strain evidence="2">AG1-1B</strain>
    </source>
</reference>
<dbReference type="EMBL" id="CAJMWQ010000992">
    <property type="protein sequence ID" value="CAE6426771.1"/>
    <property type="molecule type" value="Genomic_DNA"/>
</dbReference>
<proteinExistence type="predicted"/>
<name>A0A8H3AL17_9AGAM</name>
<protein>
    <recommendedName>
        <fullName evidence="1">DUF4470 domain-containing protein</fullName>
    </recommendedName>
</protein>
<dbReference type="AlphaFoldDB" id="A0A8H3AL17"/>
<feature type="domain" description="DUF4470" evidence="1">
    <location>
        <begin position="1"/>
        <end position="64"/>
    </location>
</feature>